<dbReference type="AlphaFoldDB" id="A0ABD2ZZC0"/>
<organism evidence="1 2">
    <name type="scientific">Cinchona calisaya</name>
    <dbReference type="NCBI Taxonomy" id="153742"/>
    <lineage>
        <taxon>Eukaryota</taxon>
        <taxon>Viridiplantae</taxon>
        <taxon>Streptophyta</taxon>
        <taxon>Embryophyta</taxon>
        <taxon>Tracheophyta</taxon>
        <taxon>Spermatophyta</taxon>
        <taxon>Magnoliopsida</taxon>
        <taxon>eudicotyledons</taxon>
        <taxon>Gunneridae</taxon>
        <taxon>Pentapetalae</taxon>
        <taxon>asterids</taxon>
        <taxon>lamiids</taxon>
        <taxon>Gentianales</taxon>
        <taxon>Rubiaceae</taxon>
        <taxon>Cinchonoideae</taxon>
        <taxon>Cinchoneae</taxon>
        <taxon>Cinchona</taxon>
    </lineage>
</organism>
<name>A0ABD2ZZC0_9GENT</name>
<proteinExistence type="predicted"/>
<evidence type="ECO:0000313" key="2">
    <source>
        <dbReference type="Proteomes" id="UP001630127"/>
    </source>
</evidence>
<sequence length="135" mass="15385">MNNLLLYLFISTGHPSPIILKLIDLVLLPSCCNISKKISRISISMFQPLNSCFLLPIHFHPSIGPFKINMKSAKLNLPVIIFFLPDCLNVLFNLKNLFFGILVSSFFPLDESNSTYFDLTSNLEYLRSLLRLVPH</sequence>
<accession>A0ABD2ZZC0</accession>
<dbReference type="Proteomes" id="UP001630127">
    <property type="component" value="Unassembled WGS sequence"/>
</dbReference>
<comment type="caution">
    <text evidence="1">The sequence shown here is derived from an EMBL/GenBank/DDBJ whole genome shotgun (WGS) entry which is preliminary data.</text>
</comment>
<dbReference type="EMBL" id="JBJUIK010000006">
    <property type="protein sequence ID" value="KAL3524811.1"/>
    <property type="molecule type" value="Genomic_DNA"/>
</dbReference>
<keyword evidence="2" id="KW-1185">Reference proteome</keyword>
<reference evidence="1 2" key="1">
    <citation type="submission" date="2024-11" db="EMBL/GenBank/DDBJ databases">
        <title>A near-complete genome assembly of Cinchona calisaya.</title>
        <authorList>
            <person name="Lian D.C."/>
            <person name="Zhao X.W."/>
            <person name="Wei L."/>
        </authorList>
    </citation>
    <scope>NUCLEOTIDE SEQUENCE [LARGE SCALE GENOMIC DNA]</scope>
    <source>
        <tissue evidence="1">Nenye</tissue>
    </source>
</reference>
<evidence type="ECO:0000313" key="1">
    <source>
        <dbReference type="EMBL" id="KAL3524811.1"/>
    </source>
</evidence>
<protein>
    <submittedName>
        <fullName evidence="1">Uncharacterized protein</fullName>
    </submittedName>
</protein>
<gene>
    <name evidence="1" type="ORF">ACH5RR_013183</name>
</gene>